<dbReference type="Proteomes" id="UP001187192">
    <property type="component" value="Unassembled WGS sequence"/>
</dbReference>
<keyword evidence="1" id="KW-0812">Transmembrane</keyword>
<evidence type="ECO:0000256" key="1">
    <source>
        <dbReference type="SAM" id="Phobius"/>
    </source>
</evidence>
<feature type="domain" description="RNase H type-1" evidence="2">
    <location>
        <begin position="92"/>
        <end position="154"/>
    </location>
</feature>
<dbReference type="GO" id="GO:0003676">
    <property type="term" value="F:nucleic acid binding"/>
    <property type="evidence" value="ECO:0007669"/>
    <property type="project" value="InterPro"/>
</dbReference>
<accession>A0AA88ATV2</accession>
<dbReference type="EMBL" id="BTGU01000036">
    <property type="protein sequence ID" value="GMN51121.1"/>
    <property type="molecule type" value="Genomic_DNA"/>
</dbReference>
<keyword evidence="1" id="KW-0472">Membrane</keyword>
<feature type="transmembrane region" description="Helical" evidence="1">
    <location>
        <begin position="76"/>
        <end position="96"/>
    </location>
</feature>
<reference evidence="3" key="1">
    <citation type="submission" date="2023-07" db="EMBL/GenBank/DDBJ databases">
        <title>draft genome sequence of fig (Ficus carica).</title>
        <authorList>
            <person name="Takahashi T."/>
            <person name="Nishimura K."/>
        </authorList>
    </citation>
    <scope>NUCLEOTIDE SEQUENCE</scope>
</reference>
<dbReference type="InterPro" id="IPR002156">
    <property type="entry name" value="RNaseH_domain"/>
</dbReference>
<sequence>MFREGGDTLACSLVKFSGSGHLGKLCAMAHAKAFFRELVDFLEIFISAESLINLCPRLVQVLSPTGLSRELELSSLMLMLLYLGAGSILAFCAFIRDETSDVCECLAKRLRGTFSHFVAECLALREGLEFPAARGMPISVAKSDAMNVIQSVNSCDVMLLRMWWFELSNFL</sequence>
<evidence type="ECO:0000259" key="2">
    <source>
        <dbReference type="Pfam" id="PF13456"/>
    </source>
</evidence>
<proteinExistence type="predicted"/>
<gene>
    <name evidence="3" type="ORF">TIFTF001_020286</name>
</gene>
<keyword evidence="4" id="KW-1185">Reference proteome</keyword>
<comment type="caution">
    <text evidence="3">The sequence shown here is derived from an EMBL/GenBank/DDBJ whole genome shotgun (WGS) entry which is preliminary data.</text>
</comment>
<keyword evidence="1" id="KW-1133">Transmembrane helix</keyword>
<name>A0AA88ATV2_FICCA</name>
<dbReference type="GO" id="GO:0004523">
    <property type="term" value="F:RNA-DNA hybrid ribonuclease activity"/>
    <property type="evidence" value="ECO:0007669"/>
    <property type="project" value="InterPro"/>
</dbReference>
<dbReference type="Pfam" id="PF13456">
    <property type="entry name" value="RVT_3"/>
    <property type="match status" value="1"/>
</dbReference>
<evidence type="ECO:0000313" key="4">
    <source>
        <dbReference type="Proteomes" id="UP001187192"/>
    </source>
</evidence>
<evidence type="ECO:0000313" key="3">
    <source>
        <dbReference type="EMBL" id="GMN51121.1"/>
    </source>
</evidence>
<protein>
    <recommendedName>
        <fullName evidence="2">RNase H type-1 domain-containing protein</fullName>
    </recommendedName>
</protein>
<dbReference type="AlphaFoldDB" id="A0AA88ATV2"/>
<organism evidence="3 4">
    <name type="scientific">Ficus carica</name>
    <name type="common">Common fig</name>
    <dbReference type="NCBI Taxonomy" id="3494"/>
    <lineage>
        <taxon>Eukaryota</taxon>
        <taxon>Viridiplantae</taxon>
        <taxon>Streptophyta</taxon>
        <taxon>Embryophyta</taxon>
        <taxon>Tracheophyta</taxon>
        <taxon>Spermatophyta</taxon>
        <taxon>Magnoliopsida</taxon>
        <taxon>eudicotyledons</taxon>
        <taxon>Gunneridae</taxon>
        <taxon>Pentapetalae</taxon>
        <taxon>rosids</taxon>
        <taxon>fabids</taxon>
        <taxon>Rosales</taxon>
        <taxon>Moraceae</taxon>
        <taxon>Ficeae</taxon>
        <taxon>Ficus</taxon>
    </lineage>
</organism>